<organism evidence="2 3">
    <name type="scientific">Tothia fuscella</name>
    <dbReference type="NCBI Taxonomy" id="1048955"/>
    <lineage>
        <taxon>Eukaryota</taxon>
        <taxon>Fungi</taxon>
        <taxon>Dikarya</taxon>
        <taxon>Ascomycota</taxon>
        <taxon>Pezizomycotina</taxon>
        <taxon>Dothideomycetes</taxon>
        <taxon>Pleosporomycetidae</taxon>
        <taxon>Venturiales</taxon>
        <taxon>Cylindrosympodiaceae</taxon>
        <taxon>Tothia</taxon>
    </lineage>
</organism>
<evidence type="ECO:0000256" key="1">
    <source>
        <dbReference type="SAM" id="MobiDB-lite"/>
    </source>
</evidence>
<keyword evidence="3" id="KW-1185">Reference proteome</keyword>
<gene>
    <name evidence="2" type="ORF">EJ08DRAFT_262769</name>
</gene>
<dbReference type="EMBL" id="MU007043">
    <property type="protein sequence ID" value="KAF2429870.1"/>
    <property type="molecule type" value="Genomic_DNA"/>
</dbReference>
<dbReference type="AlphaFoldDB" id="A0A9P4NQM4"/>
<dbReference type="Proteomes" id="UP000800235">
    <property type="component" value="Unassembled WGS sequence"/>
</dbReference>
<feature type="region of interest" description="Disordered" evidence="1">
    <location>
        <begin position="191"/>
        <end position="217"/>
    </location>
</feature>
<accession>A0A9P4NQM4</accession>
<evidence type="ECO:0000313" key="3">
    <source>
        <dbReference type="Proteomes" id="UP000800235"/>
    </source>
</evidence>
<proteinExistence type="predicted"/>
<sequence length="340" mass="37433">MRRMYIKISCCCGGRRLSLNWKDTLESGFYVDFSHVACACRHETCERCVGFEVKPLDKAREIGLVVVKPSMSKRRGRKASINPALDPDPYGTDAARRAPVQDMRCDIPNCNHVGCRQRTGSSFTTGEFPSLPSSTNPVEKLHLVSMRPPLAPLPGSHSASQPWSANQPVAPLMSCDLPNCIHQGLCKTATPKAVATRKNPEPKPPLSYRKPLPPGAMANIKRSLSLSKRNRGAFQVQSEPVSAPQPIPLNAPRRPSRPVLDWRVGTPWSPPAATSTNHGDKVPHNEKKSQHLPLSKPSENVALQDSPPTQAQDELEMQSLTTLGRYPDNPFLDGHPHNMF</sequence>
<reference evidence="2" key="1">
    <citation type="journal article" date="2020" name="Stud. Mycol.">
        <title>101 Dothideomycetes genomes: a test case for predicting lifestyles and emergence of pathogens.</title>
        <authorList>
            <person name="Haridas S."/>
            <person name="Albert R."/>
            <person name="Binder M."/>
            <person name="Bloem J."/>
            <person name="Labutti K."/>
            <person name="Salamov A."/>
            <person name="Andreopoulos B."/>
            <person name="Baker S."/>
            <person name="Barry K."/>
            <person name="Bills G."/>
            <person name="Bluhm B."/>
            <person name="Cannon C."/>
            <person name="Castanera R."/>
            <person name="Culley D."/>
            <person name="Daum C."/>
            <person name="Ezra D."/>
            <person name="Gonzalez J."/>
            <person name="Henrissat B."/>
            <person name="Kuo A."/>
            <person name="Liang C."/>
            <person name="Lipzen A."/>
            <person name="Lutzoni F."/>
            <person name="Magnuson J."/>
            <person name="Mondo S."/>
            <person name="Nolan M."/>
            <person name="Ohm R."/>
            <person name="Pangilinan J."/>
            <person name="Park H.-J."/>
            <person name="Ramirez L."/>
            <person name="Alfaro M."/>
            <person name="Sun H."/>
            <person name="Tritt A."/>
            <person name="Yoshinaga Y."/>
            <person name="Zwiers L.-H."/>
            <person name="Turgeon B."/>
            <person name="Goodwin S."/>
            <person name="Spatafora J."/>
            <person name="Crous P."/>
            <person name="Grigoriev I."/>
        </authorList>
    </citation>
    <scope>NUCLEOTIDE SEQUENCE</scope>
    <source>
        <strain evidence="2">CBS 130266</strain>
    </source>
</reference>
<name>A0A9P4NQM4_9PEZI</name>
<feature type="compositionally biased region" description="Basic and acidic residues" evidence="1">
    <location>
        <begin position="278"/>
        <end position="289"/>
    </location>
</feature>
<evidence type="ECO:0000313" key="2">
    <source>
        <dbReference type="EMBL" id="KAF2429870.1"/>
    </source>
</evidence>
<feature type="region of interest" description="Disordered" evidence="1">
    <location>
        <begin position="230"/>
        <end position="314"/>
    </location>
</feature>
<feature type="compositionally biased region" description="Polar residues" evidence="1">
    <location>
        <begin position="297"/>
        <end position="314"/>
    </location>
</feature>
<comment type="caution">
    <text evidence="2">The sequence shown here is derived from an EMBL/GenBank/DDBJ whole genome shotgun (WGS) entry which is preliminary data.</text>
</comment>
<protein>
    <submittedName>
        <fullName evidence="2">Uncharacterized protein</fullName>
    </submittedName>
</protein>